<dbReference type="PANTHER" id="PTHR10668:SF103">
    <property type="entry name" value="PYRIDINE NUCLEOTIDE-DISULFIDE OXIDOREDUCTASE DOMAIN-CONTAINING PROTEIN 2"/>
    <property type="match status" value="1"/>
</dbReference>
<dbReference type="GO" id="GO:0005759">
    <property type="term" value="C:mitochondrial matrix"/>
    <property type="evidence" value="ECO:0007669"/>
    <property type="project" value="UniProtKB-SubCell"/>
</dbReference>
<dbReference type="Proteomes" id="UP000596742">
    <property type="component" value="Unassembled WGS sequence"/>
</dbReference>
<evidence type="ECO:0000256" key="4">
    <source>
        <dbReference type="ARBA" id="ARBA00038825"/>
    </source>
</evidence>
<proteinExistence type="inferred from homology"/>
<dbReference type="Gene3D" id="3.50.50.60">
    <property type="entry name" value="FAD/NAD(P)-binding domain"/>
    <property type="match status" value="2"/>
</dbReference>
<dbReference type="GO" id="GO:0016491">
    <property type="term" value="F:oxidoreductase activity"/>
    <property type="evidence" value="ECO:0007669"/>
    <property type="project" value="InterPro"/>
</dbReference>
<reference evidence="7" key="1">
    <citation type="submission" date="2018-11" db="EMBL/GenBank/DDBJ databases">
        <authorList>
            <person name="Alioto T."/>
            <person name="Alioto T."/>
        </authorList>
    </citation>
    <scope>NUCLEOTIDE SEQUENCE</scope>
</reference>
<evidence type="ECO:0000313" key="8">
    <source>
        <dbReference type="Proteomes" id="UP000596742"/>
    </source>
</evidence>
<feature type="domain" description="Amine oxidase" evidence="6">
    <location>
        <begin position="50"/>
        <end position="389"/>
    </location>
</feature>
<dbReference type="EMBL" id="UYJE01010073">
    <property type="protein sequence ID" value="VDI79383.1"/>
    <property type="molecule type" value="Genomic_DNA"/>
</dbReference>
<evidence type="ECO:0000256" key="5">
    <source>
        <dbReference type="ARBA" id="ARBA00040298"/>
    </source>
</evidence>
<dbReference type="Pfam" id="PF01593">
    <property type="entry name" value="Amino_oxidase"/>
    <property type="match status" value="1"/>
</dbReference>
<comment type="function">
    <text evidence="3">Probable oxidoreductase that may play a role as regulator of mitochondrial function.</text>
</comment>
<organism evidence="7 8">
    <name type="scientific">Mytilus galloprovincialis</name>
    <name type="common">Mediterranean mussel</name>
    <dbReference type="NCBI Taxonomy" id="29158"/>
    <lineage>
        <taxon>Eukaryota</taxon>
        <taxon>Metazoa</taxon>
        <taxon>Spiralia</taxon>
        <taxon>Lophotrochozoa</taxon>
        <taxon>Mollusca</taxon>
        <taxon>Bivalvia</taxon>
        <taxon>Autobranchia</taxon>
        <taxon>Pteriomorphia</taxon>
        <taxon>Mytilida</taxon>
        <taxon>Mytiloidea</taxon>
        <taxon>Mytilidae</taxon>
        <taxon>Mytilinae</taxon>
        <taxon>Mytilus</taxon>
    </lineage>
</organism>
<dbReference type="InterPro" id="IPR002937">
    <property type="entry name" value="Amino_oxidase"/>
</dbReference>
<evidence type="ECO:0000256" key="2">
    <source>
        <dbReference type="ARBA" id="ARBA00006046"/>
    </source>
</evidence>
<dbReference type="InterPro" id="IPR036188">
    <property type="entry name" value="FAD/NAD-bd_sf"/>
</dbReference>
<accession>A0A8B6HIQ6</accession>
<sequence length="670" mass="73370">MTISLNMIVNFRKLFPSFRKISQCSRTFSNVKNDLKTEYDAIVVGAGHNGLVTAAYLQKSGKNVCVLERRHVIGGAAVTEEIVPGFKFSRASYVLSLLRPQIITDLELKKYGLKVYLRDPNSYTPLIKPGGLDGKARSLLLGRDGEENVRQIAQFSKKDAEMFVKYEHMLERIVAAIEPLLDSNPVYLPHVLASATFKEKLSQLPSLKSLLQSVPSEENDVSAFTELMTAPTTKILDKWFESEPLKATLATDSVIGAMISPKTPGSGYVLLHHVMGELEGIKGAWGYVEGGMGSVSQAIANCATDHGASVFTNTPVSSIIVENNEARGVVLEDGTEIKAKAVLSNATPKVTFLDLLPQGSLPQDVELDLRSISYESPVTKINVAVKELPNFLADPNKQKGEVMPHHRATIHLNCEHSDLIHDGYLDAQRGTFSKSPMIEMVIPSSLDPTIAPPGSHVCLLFTQYTPYQLRDGQWDDATRNLYADTGKCLSDPTIAPPGSHVCLLFTQYTPYELRDVQWDDATRNLYADTGKCLSDPTIAPPGSHVCLLFTQYTPYELRDGQWDDATRNLYADTVFDIIESYAPGFKDSVVGRDILTPPDIEKIFGLTGGNIFHGSMSLDQLYTSRPITKLSNYKCPIKGLYLCGSGAHPGGGVMGVPGRQAAQVALKDLK</sequence>
<comment type="subcellular location">
    <subcellularLocation>
        <location evidence="1">Mitochondrion matrix</location>
    </subcellularLocation>
</comment>
<comment type="caution">
    <text evidence="7">The sequence shown here is derived from an EMBL/GenBank/DDBJ whole genome shotgun (WGS) entry which is preliminary data.</text>
</comment>
<dbReference type="OrthoDB" id="7777654at2759"/>
<evidence type="ECO:0000256" key="3">
    <source>
        <dbReference type="ARBA" id="ARBA00037217"/>
    </source>
</evidence>
<keyword evidence="8" id="KW-1185">Reference proteome</keyword>
<dbReference type="AlphaFoldDB" id="A0A8B6HIQ6"/>
<comment type="subunit">
    <text evidence="4">Interacts with COX5B; this interaction may contribute to localize PYROXD2 to the inner face of the inner mitochondrial membrane.</text>
</comment>
<protein>
    <recommendedName>
        <fullName evidence="5">Pyridine nucleotide-disulfide oxidoreductase domain-containing protein 2</fullName>
    </recommendedName>
</protein>
<dbReference type="PANTHER" id="PTHR10668">
    <property type="entry name" value="PHYTOENE DEHYDROGENASE"/>
    <property type="match status" value="1"/>
</dbReference>
<comment type="similarity">
    <text evidence="2">Belongs to the carotenoid/retinoid oxidoreductase family.</text>
</comment>
<evidence type="ECO:0000259" key="6">
    <source>
        <dbReference type="Pfam" id="PF01593"/>
    </source>
</evidence>
<evidence type="ECO:0000256" key="1">
    <source>
        <dbReference type="ARBA" id="ARBA00004305"/>
    </source>
</evidence>
<gene>
    <name evidence="7" type="ORF">MGAL_10B050469</name>
</gene>
<dbReference type="SUPFAM" id="SSF51905">
    <property type="entry name" value="FAD/NAD(P)-binding domain"/>
    <property type="match status" value="1"/>
</dbReference>
<evidence type="ECO:0000313" key="7">
    <source>
        <dbReference type="EMBL" id="VDI79383.1"/>
    </source>
</evidence>
<name>A0A8B6HIQ6_MYTGA</name>